<comment type="caution">
    <text evidence="1">The sequence shown here is derived from an EMBL/GenBank/DDBJ whole genome shotgun (WGS) entry which is preliminary data.</text>
</comment>
<evidence type="ECO:0008006" key="3">
    <source>
        <dbReference type="Google" id="ProtNLM"/>
    </source>
</evidence>
<sequence>MTTIRPSELKVRCYAEREAPGVWVALCLDFDLAAQGETFEEAKGKLDAMINDYVREAWDGEDQPYADALLNRRAPLRYWLRFWWFAFWRRIRRHDDTHRPFNGRLPLSLAQ</sequence>
<protein>
    <recommendedName>
        <fullName evidence="3">DUF1902 domain-containing protein</fullName>
    </recommendedName>
</protein>
<accession>A0A9X0WH43</accession>
<dbReference type="InterPro" id="IPR035069">
    <property type="entry name" value="TTHA1013/TTHA0281-like"/>
</dbReference>
<name>A0A9X0WH43_9GAMM</name>
<dbReference type="SUPFAM" id="SSF143100">
    <property type="entry name" value="TTHA1013/TTHA0281-like"/>
    <property type="match status" value="1"/>
</dbReference>
<dbReference type="AlphaFoldDB" id="A0A9X0WH43"/>
<keyword evidence="2" id="KW-1185">Reference proteome</keyword>
<dbReference type="RefSeq" id="WP_200387235.1">
    <property type="nucleotide sequence ID" value="NZ_NRSD01000005.1"/>
</dbReference>
<dbReference type="EMBL" id="NRSD01000005">
    <property type="protein sequence ID" value="MBK1644443.1"/>
    <property type="molecule type" value="Genomic_DNA"/>
</dbReference>
<organism evidence="1 2">
    <name type="scientific">Thiocapsa imhoffii</name>
    <dbReference type="NCBI Taxonomy" id="382777"/>
    <lineage>
        <taxon>Bacteria</taxon>
        <taxon>Pseudomonadati</taxon>
        <taxon>Pseudomonadota</taxon>
        <taxon>Gammaproteobacteria</taxon>
        <taxon>Chromatiales</taxon>
        <taxon>Chromatiaceae</taxon>
        <taxon>Thiocapsa</taxon>
    </lineage>
</organism>
<evidence type="ECO:0000313" key="2">
    <source>
        <dbReference type="Proteomes" id="UP001138802"/>
    </source>
</evidence>
<proteinExistence type="predicted"/>
<dbReference type="Proteomes" id="UP001138802">
    <property type="component" value="Unassembled WGS sequence"/>
</dbReference>
<reference evidence="1 2" key="1">
    <citation type="journal article" date="2020" name="Microorganisms">
        <title>Osmotic Adaptation and Compatible Solute Biosynthesis of Phototrophic Bacteria as Revealed from Genome Analyses.</title>
        <authorList>
            <person name="Imhoff J.F."/>
            <person name="Rahn T."/>
            <person name="Kunzel S."/>
            <person name="Keller A."/>
            <person name="Neulinger S.C."/>
        </authorList>
    </citation>
    <scope>NUCLEOTIDE SEQUENCE [LARGE SCALE GENOMIC DNA]</scope>
    <source>
        <strain evidence="1 2">DSM 21303</strain>
    </source>
</reference>
<evidence type="ECO:0000313" key="1">
    <source>
        <dbReference type="EMBL" id="MBK1644443.1"/>
    </source>
</evidence>
<gene>
    <name evidence="1" type="ORF">CKO25_07200</name>
</gene>